<dbReference type="Proteomes" id="UP000327468">
    <property type="component" value="Chromosome 27"/>
</dbReference>
<dbReference type="EMBL" id="VFJC01000028">
    <property type="protein sequence ID" value="KAB5522548.1"/>
    <property type="molecule type" value="Genomic_DNA"/>
</dbReference>
<keyword evidence="3" id="KW-1185">Reference proteome</keyword>
<evidence type="ECO:0000259" key="1">
    <source>
        <dbReference type="Pfam" id="PF24764"/>
    </source>
</evidence>
<reference evidence="2 3" key="1">
    <citation type="submission" date="2019-06" db="EMBL/GenBank/DDBJ databases">
        <title>A chromosome-scale genome assembly of the striped catfish, Pangasianodon hypophthalmus.</title>
        <authorList>
            <person name="Wen M."/>
            <person name="Zahm M."/>
            <person name="Roques C."/>
            <person name="Cabau C."/>
            <person name="Klopp C."/>
            <person name="Donnadieu C."/>
            <person name="Jouanno E."/>
            <person name="Avarre J.-C."/>
            <person name="Campet M."/>
            <person name="Ha T.T.T."/>
            <person name="Dugue R."/>
            <person name="Lampietro C."/>
            <person name="Louis A."/>
            <person name="Herpin A."/>
            <person name="Echchiki A."/>
            <person name="Berthelot C."/>
            <person name="Parey E."/>
            <person name="Roest-Crollius H."/>
            <person name="Braasch I."/>
            <person name="Postlethwait J."/>
            <person name="Bobe J."/>
            <person name="Montfort J."/>
            <person name="Bouchez O."/>
            <person name="Begum T."/>
            <person name="Schartl M."/>
            <person name="Guiguen Y."/>
        </authorList>
    </citation>
    <scope>NUCLEOTIDE SEQUENCE [LARGE SCALE GENOMIC DNA]</scope>
    <source>
        <strain evidence="2 3">Indonesia</strain>
        <tissue evidence="2">Blood</tissue>
    </source>
</reference>
<evidence type="ECO:0000313" key="2">
    <source>
        <dbReference type="EMBL" id="KAB5522548.1"/>
    </source>
</evidence>
<organism evidence="2 3">
    <name type="scientific">Pangasianodon hypophthalmus</name>
    <name type="common">Striped catfish</name>
    <name type="synonym">Helicophagus hypophthalmus</name>
    <dbReference type="NCBI Taxonomy" id="310915"/>
    <lineage>
        <taxon>Eukaryota</taxon>
        <taxon>Metazoa</taxon>
        <taxon>Chordata</taxon>
        <taxon>Craniata</taxon>
        <taxon>Vertebrata</taxon>
        <taxon>Euteleostomi</taxon>
        <taxon>Actinopterygii</taxon>
        <taxon>Neopterygii</taxon>
        <taxon>Teleostei</taxon>
        <taxon>Ostariophysi</taxon>
        <taxon>Siluriformes</taxon>
        <taxon>Pangasiidae</taxon>
        <taxon>Pangasianodon</taxon>
    </lineage>
</organism>
<dbReference type="Pfam" id="PF24764">
    <property type="entry name" value="rva_4"/>
    <property type="match status" value="1"/>
</dbReference>
<proteinExistence type="predicted"/>
<name>A0A5N5JT80_PANHP</name>
<dbReference type="InterPro" id="IPR058913">
    <property type="entry name" value="Integrase_dom_put"/>
</dbReference>
<accession>A0A5N5JT80</accession>
<feature type="domain" description="Integrase core" evidence="1">
    <location>
        <begin position="50"/>
        <end position="94"/>
    </location>
</feature>
<sequence length="102" mass="11486">MAEGSVSGTPTTSKGAWSGELTSFSIHCLNHKLIKSRIWNQQIITTQALLFQFFLKTAQNYGWPSRMKGDEGVEKVGITETMFTVKGTGRRSWQKMLSSHLY</sequence>
<evidence type="ECO:0000313" key="3">
    <source>
        <dbReference type="Proteomes" id="UP000327468"/>
    </source>
</evidence>
<protein>
    <recommendedName>
        <fullName evidence="1">Integrase core domain-containing protein</fullName>
    </recommendedName>
</protein>
<comment type="caution">
    <text evidence="2">The sequence shown here is derived from an EMBL/GenBank/DDBJ whole genome shotgun (WGS) entry which is preliminary data.</text>
</comment>
<gene>
    <name evidence="2" type="ORF">PHYPO_G00160820</name>
</gene>
<dbReference type="AlphaFoldDB" id="A0A5N5JT80"/>